<accession>A0ABR6MC23</accession>
<dbReference type="InterPro" id="IPR046366">
    <property type="entry name" value="MPAB"/>
</dbReference>
<sequence length="323" mass="36668">MAGGGRYRWLRRIEQLDPVRDHHEIYRLSAGYEFPFDYQRALELALLRTYCVPSISALLDATGEFRVRAQQRYDDTALLMAEMVEHGYDSPRGREALRVINRAHGRYAISDDDMRYVLSTFVYEPIDWLDRYGWRPLHEHERLAAFHYYRAVGARMGIRDVPADFDAFRDFKREYERANFRYAPSNERVGASTLDLFASWYPPPLRRAARLGVLALLPADLRAAFGFPAAPRRLSGALTAGLRARAAVVRLLPARTTSRLTRAPRNRTYPGYPRGYRPADLGAPPPPPGIDPALLRDGLRRHPGGRVEGVDPVAVPVDDDPAP</sequence>
<evidence type="ECO:0000256" key="1">
    <source>
        <dbReference type="SAM" id="MobiDB-lite"/>
    </source>
</evidence>
<dbReference type="PANTHER" id="PTHR36124:SF1">
    <property type="entry name" value="ER-BOUND OXYGENASE MPAB_MPAB'_RUBBER OXYGENASE CATALYTIC DOMAIN-CONTAINING PROTEIN"/>
    <property type="match status" value="1"/>
</dbReference>
<keyword evidence="3" id="KW-1185">Reference proteome</keyword>
<gene>
    <name evidence="2" type="ORF">FHU28_002768</name>
</gene>
<feature type="region of interest" description="Disordered" evidence="1">
    <location>
        <begin position="259"/>
        <end position="323"/>
    </location>
</feature>
<reference evidence="2 3" key="1">
    <citation type="submission" date="2020-08" db="EMBL/GenBank/DDBJ databases">
        <title>Sequencing the genomes of 1000 actinobacteria strains.</title>
        <authorList>
            <person name="Klenk H.-P."/>
        </authorList>
    </citation>
    <scope>NUCLEOTIDE SEQUENCE [LARGE SCALE GENOMIC DNA]</scope>
    <source>
        <strain evidence="2 3">DSM 43036</strain>
    </source>
</reference>
<evidence type="ECO:0000313" key="2">
    <source>
        <dbReference type="EMBL" id="MBB5112929.1"/>
    </source>
</evidence>
<protein>
    <recommendedName>
        <fullName evidence="4">ER-bound oxygenase mpaB/mpaB'/Rubber oxygenase catalytic domain-containing protein</fullName>
    </recommendedName>
</protein>
<dbReference type="RefSeq" id="WP_184684291.1">
    <property type="nucleotide sequence ID" value="NZ_JACHJC010000001.1"/>
</dbReference>
<dbReference type="PANTHER" id="PTHR36124">
    <property type="match status" value="1"/>
</dbReference>
<dbReference type="GeneID" id="300293340"/>
<dbReference type="EMBL" id="JACHJC010000001">
    <property type="protein sequence ID" value="MBB5112929.1"/>
    <property type="molecule type" value="Genomic_DNA"/>
</dbReference>
<dbReference type="Proteomes" id="UP000618986">
    <property type="component" value="Unassembled WGS sequence"/>
</dbReference>
<proteinExistence type="predicted"/>
<evidence type="ECO:0000313" key="3">
    <source>
        <dbReference type="Proteomes" id="UP000618986"/>
    </source>
</evidence>
<name>A0ABR6MC23_MICEC</name>
<evidence type="ECO:0008006" key="4">
    <source>
        <dbReference type="Google" id="ProtNLM"/>
    </source>
</evidence>
<organism evidence="2 3">
    <name type="scientific">Micromonospora echinospora</name>
    <name type="common">Micromonospora purpurea</name>
    <dbReference type="NCBI Taxonomy" id="1877"/>
    <lineage>
        <taxon>Bacteria</taxon>
        <taxon>Bacillati</taxon>
        <taxon>Actinomycetota</taxon>
        <taxon>Actinomycetes</taxon>
        <taxon>Micromonosporales</taxon>
        <taxon>Micromonosporaceae</taxon>
        <taxon>Micromonospora</taxon>
    </lineage>
</organism>
<comment type="caution">
    <text evidence="2">The sequence shown here is derived from an EMBL/GenBank/DDBJ whole genome shotgun (WGS) entry which is preliminary data.</text>
</comment>